<dbReference type="EMBL" id="CAUOFW020001327">
    <property type="protein sequence ID" value="CAK9143733.1"/>
    <property type="molecule type" value="Genomic_DNA"/>
</dbReference>
<keyword evidence="2" id="KW-0472">Membrane</keyword>
<evidence type="ECO:0000256" key="1">
    <source>
        <dbReference type="SAM" id="MobiDB-lite"/>
    </source>
</evidence>
<dbReference type="Proteomes" id="UP001642360">
    <property type="component" value="Unassembled WGS sequence"/>
</dbReference>
<feature type="transmembrane region" description="Helical" evidence="2">
    <location>
        <begin position="15"/>
        <end position="35"/>
    </location>
</feature>
<keyword evidence="4" id="KW-1185">Reference proteome</keyword>
<name>A0ABC8RFI8_9AQUA</name>
<comment type="caution">
    <text evidence="3">The sequence shown here is derived from an EMBL/GenBank/DDBJ whole genome shotgun (WGS) entry which is preliminary data.</text>
</comment>
<proteinExistence type="predicted"/>
<dbReference type="AlphaFoldDB" id="A0ABC8RFI8"/>
<protein>
    <submittedName>
        <fullName evidence="3">Uncharacterized protein</fullName>
    </submittedName>
</protein>
<sequence>MAHLGKASLDTFEHFKWVAMWIFTILGVGVLLSLLSRTKRTGLETPPAKGSSSNKKTREGPSGQDREERRTKPKHDARRQRIVEKNVMCERYVDKISLTPNDDVVKVIK</sequence>
<reference evidence="3 4" key="1">
    <citation type="submission" date="2024-02" db="EMBL/GenBank/DDBJ databases">
        <authorList>
            <person name="Vignale AGUSTIN F."/>
            <person name="Sosa J E."/>
            <person name="Modenutti C."/>
        </authorList>
    </citation>
    <scope>NUCLEOTIDE SEQUENCE [LARGE SCALE GENOMIC DNA]</scope>
</reference>
<evidence type="ECO:0000256" key="2">
    <source>
        <dbReference type="SAM" id="Phobius"/>
    </source>
</evidence>
<organism evidence="3 4">
    <name type="scientific">Ilex paraguariensis</name>
    <name type="common">yerba mate</name>
    <dbReference type="NCBI Taxonomy" id="185542"/>
    <lineage>
        <taxon>Eukaryota</taxon>
        <taxon>Viridiplantae</taxon>
        <taxon>Streptophyta</taxon>
        <taxon>Embryophyta</taxon>
        <taxon>Tracheophyta</taxon>
        <taxon>Spermatophyta</taxon>
        <taxon>Magnoliopsida</taxon>
        <taxon>eudicotyledons</taxon>
        <taxon>Gunneridae</taxon>
        <taxon>Pentapetalae</taxon>
        <taxon>asterids</taxon>
        <taxon>campanulids</taxon>
        <taxon>Aquifoliales</taxon>
        <taxon>Aquifoliaceae</taxon>
        <taxon>Ilex</taxon>
    </lineage>
</organism>
<keyword evidence="2" id="KW-1133">Transmembrane helix</keyword>
<gene>
    <name evidence="3" type="ORF">ILEXP_LOCUS11454</name>
</gene>
<keyword evidence="2" id="KW-0812">Transmembrane</keyword>
<feature type="region of interest" description="Disordered" evidence="1">
    <location>
        <begin position="41"/>
        <end position="81"/>
    </location>
</feature>
<feature type="compositionally biased region" description="Basic and acidic residues" evidence="1">
    <location>
        <begin position="56"/>
        <end position="70"/>
    </location>
</feature>
<evidence type="ECO:0000313" key="4">
    <source>
        <dbReference type="Proteomes" id="UP001642360"/>
    </source>
</evidence>
<evidence type="ECO:0000313" key="3">
    <source>
        <dbReference type="EMBL" id="CAK9143733.1"/>
    </source>
</evidence>
<accession>A0ABC8RFI8</accession>
<feature type="non-terminal residue" evidence="3">
    <location>
        <position position="109"/>
    </location>
</feature>